<dbReference type="InterPro" id="IPR013516">
    <property type="entry name" value="Phyto_chromo_BS"/>
</dbReference>
<feature type="domain" description="Phytochrome chromophore attachment site" evidence="6">
    <location>
        <begin position="115"/>
        <end position="271"/>
    </location>
</feature>
<dbReference type="PRINTS" id="PR01033">
    <property type="entry name" value="PHYTOCHROME"/>
</dbReference>
<reference evidence="7" key="2">
    <citation type="submission" date="2022-03" db="EMBL/GenBank/DDBJ databases">
        <title>Draft title - Genomic analysis of global carrot germplasm unveils the trajectory of domestication and the origin of high carotenoid orange carrot.</title>
        <authorList>
            <person name="Iorizzo M."/>
            <person name="Ellison S."/>
            <person name="Senalik D."/>
            <person name="Macko-Podgorni A."/>
            <person name="Grzebelus D."/>
            <person name="Bostan H."/>
            <person name="Rolling W."/>
            <person name="Curaba J."/>
            <person name="Simon P."/>
        </authorList>
    </citation>
    <scope>NUCLEOTIDE SEQUENCE</scope>
    <source>
        <tissue evidence="7">Leaf</tissue>
    </source>
</reference>
<gene>
    <name evidence="7" type="ORF">DCAR_0311667</name>
</gene>
<organism evidence="7 8">
    <name type="scientific">Daucus carota subsp. sativus</name>
    <name type="common">Carrot</name>
    <dbReference type="NCBI Taxonomy" id="79200"/>
    <lineage>
        <taxon>Eukaryota</taxon>
        <taxon>Viridiplantae</taxon>
        <taxon>Streptophyta</taxon>
        <taxon>Embryophyta</taxon>
        <taxon>Tracheophyta</taxon>
        <taxon>Spermatophyta</taxon>
        <taxon>Magnoliopsida</taxon>
        <taxon>eudicotyledons</taxon>
        <taxon>Gunneridae</taxon>
        <taxon>Pentapetalae</taxon>
        <taxon>asterids</taxon>
        <taxon>campanulids</taxon>
        <taxon>Apiales</taxon>
        <taxon>Apiaceae</taxon>
        <taxon>Apioideae</taxon>
        <taxon>Scandiceae</taxon>
        <taxon>Daucinae</taxon>
        <taxon>Daucus</taxon>
        <taxon>Daucus sect. Daucus</taxon>
    </lineage>
</organism>
<dbReference type="GO" id="GO:0009584">
    <property type="term" value="P:detection of visible light"/>
    <property type="evidence" value="ECO:0007669"/>
    <property type="project" value="InterPro"/>
</dbReference>
<dbReference type="InterPro" id="IPR001294">
    <property type="entry name" value="Phytochrome"/>
</dbReference>
<dbReference type="Pfam" id="PF08446">
    <property type="entry name" value="PAS_2"/>
    <property type="match status" value="1"/>
</dbReference>
<dbReference type="PANTHER" id="PTHR47876:SF3">
    <property type="entry name" value="PHYTOCHROME 1"/>
    <property type="match status" value="1"/>
</dbReference>
<evidence type="ECO:0000313" key="7">
    <source>
        <dbReference type="EMBL" id="WOG92401.1"/>
    </source>
</evidence>
<dbReference type="PROSITE" id="PS50046">
    <property type="entry name" value="PHYTOCHROME_2"/>
    <property type="match status" value="1"/>
</dbReference>
<dbReference type="GO" id="GO:0009881">
    <property type="term" value="F:photoreceptor activity"/>
    <property type="evidence" value="ECO:0007669"/>
    <property type="project" value="UniProtKB-KW"/>
</dbReference>
<reference evidence="7" key="1">
    <citation type="journal article" date="2016" name="Nat. Genet.">
        <title>A high-quality carrot genome assembly provides new insights into carotenoid accumulation and asterid genome evolution.</title>
        <authorList>
            <person name="Iorizzo M."/>
            <person name="Ellison S."/>
            <person name="Senalik D."/>
            <person name="Zeng P."/>
            <person name="Satapoomin P."/>
            <person name="Huang J."/>
            <person name="Bowman M."/>
            <person name="Iovene M."/>
            <person name="Sanseverino W."/>
            <person name="Cavagnaro P."/>
            <person name="Yildiz M."/>
            <person name="Macko-Podgorni A."/>
            <person name="Moranska E."/>
            <person name="Grzebelus E."/>
            <person name="Grzebelus D."/>
            <person name="Ashrafi H."/>
            <person name="Zheng Z."/>
            <person name="Cheng S."/>
            <person name="Spooner D."/>
            <person name="Van Deynze A."/>
            <person name="Simon P."/>
        </authorList>
    </citation>
    <scope>NUCLEOTIDE SEQUENCE</scope>
    <source>
        <tissue evidence="7">Leaf</tissue>
    </source>
</reference>
<dbReference type="Gene3D" id="3.30.450.40">
    <property type="match status" value="1"/>
</dbReference>
<sequence>MVAINESTFRVIGYSENARDMFCHSPQSVPNIEKPEFIRIGVDVRTLFTSTGTTSLERSFKAREIALLNPIWIYYKNSRKPFYAILHRIDVGIAVQSQKLTVRAISHLQSLPSGDIKFLCDAVVQDVKQLTGYDRVMVYKFHEDEHGEVLAESRRPYLNSYPGLHYPATDIPQASRFLFQQKWVRMIVDCHAISVPVIQDDLLMHPLCLVGSTLRAPHGCHAQYMANMGSVASLVVAVMHSTRLWGLVVCHHMSARSIPFALCYASPTRSQFTDFNRKMNLNSYQYSIAVHLFRKELKFMFQQHHQSRTNFRSITTISNNNITTLHAHQVERERERGVP</sequence>
<dbReference type="Pfam" id="PF01590">
    <property type="entry name" value="GAF"/>
    <property type="match status" value="1"/>
</dbReference>
<evidence type="ECO:0000256" key="5">
    <source>
        <dbReference type="ARBA" id="ARBA00023170"/>
    </source>
</evidence>
<keyword evidence="3" id="KW-0716">Sensory transduction</keyword>
<evidence type="ECO:0000256" key="1">
    <source>
        <dbReference type="ARBA" id="ARBA00008235"/>
    </source>
</evidence>
<dbReference type="SUPFAM" id="SSF55781">
    <property type="entry name" value="GAF domain-like"/>
    <property type="match status" value="1"/>
</dbReference>
<dbReference type="GO" id="GO:0006355">
    <property type="term" value="P:regulation of DNA-templated transcription"/>
    <property type="evidence" value="ECO:0007669"/>
    <property type="project" value="InterPro"/>
</dbReference>
<keyword evidence="8" id="KW-1185">Reference proteome</keyword>
<dbReference type="SUPFAM" id="SSF55785">
    <property type="entry name" value="PYP-like sensor domain (PAS domain)"/>
    <property type="match status" value="1"/>
</dbReference>
<dbReference type="Gene3D" id="3.30.450.20">
    <property type="entry name" value="PAS domain"/>
    <property type="match status" value="1"/>
</dbReference>
<dbReference type="InterPro" id="IPR003018">
    <property type="entry name" value="GAF"/>
</dbReference>
<dbReference type="SMART" id="SM00065">
    <property type="entry name" value="GAF"/>
    <property type="match status" value="1"/>
</dbReference>
<dbReference type="InterPro" id="IPR016132">
    <property type="entry name" value="Phyto_chromo_attachment"/>
</dbReference>
<evidence type="ECO:0000313" key="8">
    <source>
        <dbReference type="Proteomes" id="UP000077755"/>
    </source>
</evidence>
<proteinExistence type="inferred from homology"/>
<dbReference type="EMBL" id="CP093345">
    <property type="protein sequence ID" value="WOG92401.1"/>
    <property type="molecule type" value="Genomic_DNA"/>
</dbReference>
<keyword evidence="4" id="KW-0157">Chromophore</keyword>
<dbReference type="InterPro" id="IPR013654">
    <property type="entry name" value="PAS_2"/>
</dbReference>
<evidence type="ECO:0000256" key="3">
    <source>
        <dbReference type="ARBA" id="ARBA00022606"/>
    </source>
</evidence>
<evidence type="ECO:0000256" key="2">
    <source>
        <dbReference type="ARBA" id="ARBA00022543"/>
    </source>
</evidence>
<evidence type="ECO:0000256" key="4">
    <source>
        <dbReference type="ARBA" id="ARBA00022991"/>
    </source>
</evidence>
<protein>
    <recommendedName>
        <fullName evidence="6">Phytochrome chromophore attachment site domain-containing protein</fullName>
    </recommendedName>
</protein>
<accession>A0AAF1ATZ8</accession>
<dbReference type="Proteomes" id="UP000077755">
    <property type="component" value="Chromosome 3"/>
</dbReference>
<keyword evidence="5" id="KW-0675">Receptor</keyword>
<dbReference type="PANTHER" id="PTHR47876">
    <property type="entry name" value="OS08G0260000 PROTEIN"/>
    <property type="match status" value="1"/>
</dbReference>
<comment type="similarity">
    <text evidence="1">Belongs to the phytochrome family.</text>
</comment>
<evidence type="ECO:0000259" key="6">
    <source>
        <dbReference type="PROSITE" id="PS50046"/>
    </source>
</evidence>
<dbReference type="PROSITE" id="PS00245">
    <property type="entry name" value="PHYTOCHROME_1"/>
    <property type="match status" value="1"/>
</dbReference>
<dbReference type="InterPro" id="IPR029016">
    <property type="entry name" value="GAF-like_dom_sf"/>
</dbReference>
<dbReference type="InterPro" id="IPR035965">
    <property type="entry name" value="PAS-like_dom_sf"/>
</dbReference>
<dbReference type="AlphaFoldDB" id="A0AAF1ATZ8"/>
<name>A0AAF1ATZ8_DAUCS</name>
<keyword evidence="2" id="KW-0600">Photoreceptor protein</keyword>